<dbReference type="AlphaFoldDB" id="A0A922SIG2"/>
<evidence type="ECO:0000259" key="2">
    <source>
        <dbReference type="Pfam" id="PF13733"/>
    </source>
</evidence>
<feature type="domain" description="Galactosyltransferase N-terminal" evidence="2">
    <location>
        <begin position="51"/>
        <end position="92"/>
    </location>
</feature>
<protein>
    <recommendedName>
        <fullName evidence="2">Galactosyltransferase N-terminal domain-containing protein</fullName>
    </recommendedName>
</protein>
<dbReference type="Gene3D" id="3.90.550.10">
    <property type="entry name" value="Spore Coat Polysaccharide Biosynthesis Protein SpsA, Chain A"/>
    <property type="match status" value="1"/>
</dbReference>
<dbReference type="EMBL" id="JACEFF010000365">
    <property type="protein sequence ID" value="KAH9638926.1"/>
    <property type="molecule type" value="Genomic_DNA"/>
</dbReference>
<dbReference type="GO" id="GO:0005794">
    <property type="term" value="C:Golgi apparatus"/>
    <property type="evidence" value="ECO:0007669"/>
    <property type="project" value="TreeGrafter"/>
</dbReference>
<sequence>MGNKVMIEQSQSTQSSILLNKLMDSLNNETTDMSNTNKNDSSSLPMCPIQANKTDMDLATIEKKYPEVQFGGRYSPPNCTARHKVAIIVPFR</sequence>
<organism evidence="3 4">
    <name type="scientific">Spodoptera exigua</name>
    <name type="common">Beet armyworm</name>
    <name type="synonym">Noctua fulgens</name>
    <dbReference type="NCBI Taxonomy" id="7107"/>
    <lineage>
        <taxon>Eukaryota</taxon>
        <taxon>Metazoa</taxon>
        <taxon>Ecdysozoa</taxon>
        <taxon>Arthropoda</taxon>
        <taxon>Hexapoda</taxon>
        <taxon>Insecta</taxon>
        <taxon>Pterygota</taxon>
        <taxon>Neoptera</taxon>
        <taxon>Endopterygota</taxon>
        <taxon>Lepidoptera</taxon>
        <taxon>Glossata</taxon>
        <taxon>Ditrysia</taxon>
        <taxon>Noctuoidea</taxon>
        <taxon>Noctuidae</taxon>
        <taxon>Amphipyrinae</taxon>
        <taxon>Spodoptera</taxon>
    </lineage>
</organism>
<dbReference type="PANTHER" id="PTHR19300">
    <property type="entry name" value="BETA-1,4-GALACTOSYLTRANSFERASE"/>
    <property type="match status" value="1"/>
</dbReference>
<proteinExistence type="predicted"/>
<dbReference type="InterPro" id="IPR029044">
    <property type="entry name" value="Nucleotide-diphossugar_trans"/>
</dbReference>
<dbReference type="GO" id="GO:0008378">
    <property type="term" value="F:galactosyltransferase activity"/>
    <property type="evidence" value="ECO:0007669"/>
    <property type="project" value="TreeGrafter"/>
</dbReference>
<reference evidence="3" key="1">
    <citation type="journal article" date="2021" name="G3 (Bethesda)">
        <title>Genome and transcriptome analysis of the beet armyworm Spodoptera exigua reveals targets for pest control. .</title>
        <authorList>
            <person name="Simon S."/>
            <person name="Breeschoten T."/>
            <person name="Jansen H.J."/>
            <person name="Dirks R.P."/>
            <person name="Schranz M.E."/>
            <person name="Ros V.I.D."/>
        </authorList>
    </citation>
    <scope>NUCLEOTIDE SEQUENCE</scope>
    <source>
        <strain evidence="3">TB_SE_WUR_2020</strain>
    </source>
</reference>
<accession>A0A922SIG2</accession>
<evidence type="ECO:0000313" key="3">
    <source>
        <dbReference type="EMBL" id="KAH9638926.1"/>
    </source>
</evidence>
<dbReference type="Pfam" id="PF13733">
    <property type="entry name" value="Glyco_transf_7N"/>
    <property type="match status" value="1"/>
</dbReference>
<evidence type="ECO:0000313" key="4">
    <source>
        <dbReference type="Proteomes" id="UP000814243"/>
    </source>
</evidence>
<feature type="compositionally biased region" description="Polar residues" evidence="1">
    <location>
        <begin position="28"/>
        <end position="44"/>
    </location>
</feature>
<comment type="caution">
    <text evidence="3">The sequence shown here is derived from an EMBL/GenBank/DDBJ whole genome shotgun (WGS) entry which is preliminary data.</text>
</comment>
<dbReference type="InterPro" id="IPR003859">
    <property type="entry name" value="Galactosyl_T"/>
</dbReference>
<gene>
    <name evidence="3" type="ORF">HF086_013825</name>
</gene>
<dbReference type="Proteomes" id="UP000814243">
    <property type="component" value="Unassembled WGS sequence"/>
</dbReference>
<dbReference type="GO" id="GO:0005975">
    <property type="term" value="P:carbohydrate metabolic process"/>
    <property type="evidence" value="ECO:0007669"/>
    <property type="project" value="InterPro"/>
</dbReference>
<evidence type="ECO:0000256" key="1">
    <source>
        <dbReference type="SAM" id="MobiDB-lite"/>
    </source>
</evidence>
<name>A0A922SIG2_SPOEX</name>
<dbReference type="InterPro" id="IPR027995">
    <property type="entry name" value="Galactosyl_T_N"/>
</dbReference>
<dbReference type="PANTHER" id="PTHR19300:SF57">
    <property type="entry name" value="BETA-1,4-N-ACETYLGALACTOSAMINYLTRANSFERASE"/>
    <property type="match status" value="1"/>
</dbReference>
<feature type="region of interest" description="Disordered" evidence="1">
    <location>
        <begin position="28"/>
        <end position="49"/>
    </location>
</feature>